<sequence>MFPRRPLSSNSGGGDGGGAWTGPLFSFITEGPFRRGLSPSNQHMHHHDNPLKNMRPLGQVMSIHSDRPSNPTQLACLPSELFGVILTFSGIQCLSLFACLNRSSFEKFENEDDLVYKILLQTLMKKDEAYIEQVRTTLGFTYKYSLKQLVRRANRVLGNGNYLLDTMHLSEEKEEEEEDGEENTTHAITTTTTQNDPLETKCELSTIKIPENERLSLTECTVEMNLYIGQPSYGTLIKLGNEHFTLSIEIEHSTLKLVENSNILAYQHLSLNTWTHIAFVTCSSSYDKDYYSLRFLANGMNIQTLHHLPLPSKDFTRVDFLTCWQNELRKPLIGKFTEIRIWNCSKQEDDIVKNIHGRLNPFVKSVHVDHLLLYFYPDLEDEDSALDGVKNKSPLKEMKNLENHLKISPNIRIRKIEARQAGFFDLCNLL</sequence>
<dbReference type="RefSeq" id="XP_044568990.1">
    <property type="nucleotide sequence ID" value="XM_044711201.1"/>
</dbReference>
<dbReference type="OMA" id="EENTTHA"/>
<protein>
    <submittedName>
        <fullName evidence="2">Uncharacterized protein</fullName>
    </submittedName>
</protein>
<feature type="compositionally biased region" description="Acidic residues" evidence="1">
    <location>
        <begin position="172"/>
        <end position="182"/>
    </location>
</feature>
<dbReference type="Gene3D" id="2.60.120.200">
    <property type="match status" value="1"/>
</dbReference>
<name>A0A6A5C4Q4_NAEFO</name>
<dbReference type="VEuPathDB" id="AmoebaDB:FDP41_007454"/>
<evidence type="ECO:0000256" key="1">
    <source>
        <dbReference type="SAM" id="MobiDB-lite"/>
    </source>
</evidence>
<dbReference type="AlphaFoldDB" id="A0A6A5C4Q4"/>
<accession>A0A6A5C4Q4</accession>
<dbReference type="OrthoDB" id="10353846at2759"/>
<feature type="region of interest" description="Disordered" evidence="1">
    <location>
        <begin position="170"/>
        <end position="196"/>
    </location>
</feature>
<dbReference type="VEuPathDB" id="AmoebaDB:NF0001180"/>
<keyword evidence="3" id="KW-1185">Reference proteome</keyword>
<evidence type="ECO:0000313" key="2">
    <source>
        <dbReference type="EMBL" id="KAF0984277.1"/>
    </source>
</evidence>
<proteinExistence type="predicted"/>
<dbReference type="VEuPathDB" id="AmoebaDB:NfTy_003250"/>
<dbReference type="GeneID" id="68114672"/>
<dbReference type="SUPFAM" id="SSF49899">
    <property type="entry name" value="Concanavalin A-like lectins/glucanases"/>
    <property type="match status" value="1"/>
</dbReference>
<comment type="caution">
    <text evidence="2">The sequence shown here is derived from an EMBL/GenBank/DDBJ whole genome shotgun (WGS) entry which is preliminary data.</text>
</comment>
<dbReference type="EMBL" id="VFQX01000003">
    <property type="protein sequence ID" value="KAF0984277.1"/>
    <property type="molecule type" value="Genomic_DNA"/>
</dbReference>
<dbReference type="Proteomes" id="UP000444721">
    <property type="component" value="Unassembled WGS sequence"/>
</dbReference>
<gene>
    <name evidence="2" type="ORF">FDP41_007454</name>
</gene>
<evidence type="ECO:0000313" key="3">
    <source>
        <dbReference type="Proteomes" id="UP000444721"/>
    </source>
</evidence>
<dbReference type="InterPro" id="IPR013320">
    <property type="entry name" value="ConA-like_dom_sf"/>
</dbReference>
<reference evidence="2 3" key="1">
    <citation type="journal article" date="2019" name="Sci. Rep.">
        <title>Nanopore sequencing improves the draft genome of the human pathogenic amoeba Naegleria fowleri.</title>
        <authorList>
            <person name="Liechti N."/>
            <person name="Schurch N."/>
            <person name="Bruggmann R."/>
            <person name="Wittwer M."/>
        </authorList>
    </citation>
    <scope>NUCLEOTIDE SEQUENCE [LARGE SCALE GENOMIC DNA]</scope>
    <source>
        <strain evidence="2 3">ATCC 30894</strain>
    </source>
</reference>
<organism evidence="2 3">
    <name type="scientific">Naegleria fowleri</name>
    <name type="common">Brain eating amoeba</name>
    <dbReference type="NCBI Taxonomy" id="5763"/>
    <lineage>
        <taxon>Eukaryota</taxon>
        <taxon>Discoba</taxon>
        <taxon>Heterolobosea</taxon>
        <taxon>Tetramitia</taxon>
        <taxon>Eutetramitia</taxon>
        <taxon>Vahlkampfiidae</taxon>
        <taxon>Naegleria</taxon>
    </lineage>
</organism>